<dbReference type="Proteomes" id="UP001186974">
    <property type="component" value="Unassembled WGS sequence"/>
</dbReference>
<name>A0ACC3DNS6_9PEZI</name>
<keyword evidence="2" id="KW-1185">Reference proteome</keyword>
<comment type="caution">
    <text evidence="1">The sequence shown here is derived from an EMBL/GenBank/DDBJ whole genome shotgun (WGS) entry which is preliminary data.</text>
</comment>
<evidence type="ECO:0000313" key="1">
    <source>
        <dbReference type="EMBL" id="KAK3078158.1"/>
    </source>
</evidence>
<evidence type="ECO:0000313" key="2">
    <source>
        <dbReference type="Proteomes" id="UP001186974"/>
    </source>
</evidence>
<dbReference type="EMBL" id="JAWDJW010002149">
    <property type="protein sequence ID" value="KAK3078158.1"/>
    <property type="molecule type" value="Genomic_DNA"/>
</dbReference>
<feature type="non-terminal residue" evidence="1">
    <location>
        <position position="1"/>
    </location>
</feature>
<reference evidence="1" key="1">
    <citation type="submission" date="2024-09" db="EMBL/GenBank/DDBJ databases">
        <title>Black Yeasts Isolated from many extreme environments.</title>
        <authorList>
            <person name="Coleine C."/>
            <person name="Stajich J.E."/>
            <person name="Selbmann L."/>
        </authorList>
    </citation>
    <scope>NUCLEOTIDE SEQUENCE</scope>
    <source>
        <strain evidence="1">CCFEE 5737</strain>
    </source>
</reference>
<organism evidence="1 2">
    <name type="scientific">Coniosporium uncinatum</name>
    <dbReference type="NCBI Taxonomy" id="93489"/>
    <lineage>
        <taxon>Eukaryota</taxon>
        <taxon>Fungi</taxon>
        <taxon>Dikarya</taxon>
        <taxon>Ascomycota</taxon>
        <taxon>Pezizomycotina</taxon>
        <taxon>Dothideomycetes</taxon>
        <taxon>Dothideomycetes incertae sedis</taxon>
        <taxon>Coniosporium</taxon>
    </lineage>
</organism>
<sequence length="146" mass="16139">LFGFPNLSAKTGKLIWIAMVPVYWSLAFVIAAAIPNFSALSGFVAALCILQFTYTFPPMLMLGFYIKKDAMQEGEGFDPATGQTMRLDSGVKRWLRGYMKKWHLNTFNLVFMLGALVTAGLGCYSSIESLITAFQEGRNAAFSCTH</sequence>
<gene>
    <name evidence="1" type="ORF">LTS18_008291</name>
</gene>
<accession>A0ACC3DNS6</accession>
<protein>
    <submittedName>
        <fullName evidence="1">Uncharacterized protein</fullName>
    </submittedName>
</protein>
<proteinExistence type="predicted"/>